<evidence type="ECO:0000313" key="2">
    <source>
        <dbReference type="Proteomes" id="UP000244722"/>
    </source>
</evidence>
<dbReference type="EMBL" id="NESQ01000124">
    <property type="protein sequence ID" value="PUU78291.1"/>
    <property type="molecule type" value="Genomic_DNA"/>
</dbReference>
<dbReference type="STRING" id="42251.A0A2T6ZS24"/>
<protein>
    <submittedName>
        <fullName evidence="1">Uncharacterized protein</fullName>
    </submittedName>
</protein>
<dbReference type="AlphaFoldDB" id="A0A2T6ZS24"/>
<comment type="caution">
    <text evidence="1">The sequence shown here is derived from an EMBL/GenBank/DDBJ whole genome shotgun (WGS) entry which is preliminary data.</text>
</comment>
<sequence>ADKISLLFVYFPVIRQEVYNFVRLWNNHCIRYQKDRPALPTGKPSVLYFTPPDCVLDYGSSPCMEILKEIQDEVSGWGTAFYKNSIKNKLIILI</sequence>
<keyword evidence="2" id="KW-1185">Reference proteome</keyword>
<accession>A0A2T6ZS24</accession>
<evidence type="ECO:0000313" key="1">
    <source>
        <dbReference type="EMBL" id="PUU78291.1"/>
    </source>
</evidence>
<organism evidence="1 2">
    <name type="scientific">Tuber borchii</name>
    <name type="common">White truffle</name>
    <dbReference type="NCBI Taxonomy" id="42251"/>
    <lineage>
        <taxon>Eukaryota</taxon>
        <taxon>Fungi</taxon>
        <taxon>Dikarya</taxon>
        <taxon>Ascomycota</taxon>
        <taxon>Pezizomycotina</taxon>
        <taxon>Pezizomycetes</taxon>
        <taxon>Pezizales</taxon>
        <taxon>Tuberaceae</taxon>
        <taxon>Tuber</taxon>
    </lineage>
</organism>
<dbReference type="OrthoDB" id="5392716at2759"/>
<dbReference type="Proteomes" id="UP000244722">
    <property type="component" value="Unassembled WGS sequence"/>
</dbReference>
<name>A0A2T6ZS24_TUBBO</name>
<reference evidence="1 2" key="1">
    <citation type="submission" date="2017-04" db="EMBL/GenBank/DDBJ databases">
        <title>Draft genome sequence of Tuber borchii Vittad., a whitish edible truffle.</title>
        <authorList>
            <consortium name="DOE Joint Genome Institute"/>
            <person name="Murat C."/>
            <person name="Kuo A."/>
            <person name="Barry K.W."/>
            <person name="Clum A."/>
            <person name="Dockter R.B."/>
            <person name="Fauchery L."/>
            <person name="Iotti M."/>
            <person name="Kohler A."/>
            <person name="Labutti K."/>
            <person name="Lindquist E.A."/>
            <person name="Lipzen A."/>
            <person name="Ohm R.A."/>
            <person name="Wang M."/>
            <person name="Grigoriev I.V."/>
            <person name="Zambonelli A."/>
            <person name="Martin F.M."/>
        </authorList>
    </citation>
    <scope>NUCLEOTIDE SEQUENCE [LARGE SCALE GENOMIC DNA]</scope>
    <source>
        <strain evidence="1 2">Tbo3840</strain>
    </source>
</reference>
<gene>
    <name evidence="1" type="ORF">B9Z19DRAFT_983789</name>
</gene>
<feature type="non-terminal residue" evidence="1">
    <location>
        <position position="1"/>
    </location>
</feature>
<proteinExistence type="predicted"/>